<accession>A0ABQ7G9N6</accession>
<dbReference type="SUPFAM" id="SSF53633">
    <property type="entry name" value="Carbamate kinase-like"/>
    <property type="match status" value="1"/>
</dbReference>
<protein>
    <recommendedName>
        <fullName evidence="4">Glutamate 5-kinase</fullName>
    </recommendedName>
</protein>
<evidence type="ECO:0008006" key="4">
    <source>
        <dbReference type="Google" id="ProtNLM"/>
    </source>
</evidence>
<dbReference type="InterPro" id="IPR036393">
    <property type="entry name" value="AceGlu_kinase-like_sf"/>
</dbReference>
<comment type="caution">
    <text evidence="2">The sequence shown here is derived from an EMBL/GenBank/DDBJ whole genome shotgun (WGS) entry which is preliminary data.</text>
</comment>
<dbReference type="Proteomes" id="UP000815325">
    <property type="component" value="Unassembled WGS sequence"/>
</dbReference>
<keyword evidence="3" id="KW-1185">Reference proteome</keyword>
<dbReference type="EMBL" id="MU069957">
    <property type="protein sequence ID" value="KAF5831322.1"/>
    <property type="molecule type" value="Genomic_DNA"/>
</dbReference>
<evidence type="ECO:0000313" key="2">
    <source>
        <dbReference type="EMBL" id="KAF5831322.1"/>
    </source>
</evidence>
<evidence type="ECO:0000256" key="1">
    <source>
        <dbReference type="SAM" id="MobiDB-lite"/>
    </source>
</evidence>
<proteinExistence type="predicted"/>
<feature type="region of interest" description="Disordered" evidence="1">
    <location>
        <begin position="1"/>
        <end position="22"/>
    </location>
</feature>
<sequence>MDIKRHSSPGLPPKPHKPSLVPKTTVVLKVGTSSLVRTEQMTVNLSSLARICETVKALHDQGLETHSRCSL</sequence>
<gene>
    <name evidence="2" type="ORF">DUNSADRAFT_13296</name>
</gene>
<evidence type="ECO:0000313" key="3">
    <source>
        <dbReference type="Proteomes" id="UP000815325"/>
    </source>
</evidence>
<name>A0ABQ7G9N6_DUNSA</name>
<organism evidence="2 3">
    <name type="scientific">Dunaliella salina</name>
    <name type="common">Green alga</name>
    <name type="synonym">Protococcus salinus</name>
    <dbReference type="NCBI Taxonomy" id="3046"/>
    <lineage>
        <taxon>Eukaryota</taxon>
        <taxon>Viridiplantae</taxon>
        <taxon>Chlorophyta</taxon>
        <taxon>core chlorophytes</taxon>
        <taxon>Chlorophyceae</taxon>
        <taxon>CS clade</taxon>
        <taxon>Chlamydomonadales</taxon>
        <taxon>Dunaliellaceae</taxon>
        <taxon>Dunaliella</taxon>
    </lineage>
</organism>
<dbReference type="Gene3D" id="3.40.1160.10">
    <property type="entry name" value="Acetylglutamate kinase-like"/>
    <property type="match status" value="1"/>
</dbReference>
<reference evidence="2" key="1">
    <citation type="submission" date="2017-08" db="EMBL/GenBank/DDBJ databases">
        <authorList>
            <person name="Polle J.E."/>
            <person name="Barry K."/>
            <person name="Cushman J."/>
            <person name="Schmutz J."/>
            <person name="Tran D."/>
            <person name="Hathwaick L.T."/>
            <person name="Yim W.C."/>
            <person name="Jenkins J."/>
            <person name="Mckie-Krisberg Z.M."/>
            <person name="Prochnik S."/>
            <person name="Lindquist E."/>
            <person name="Dockter R.B."/>
            <person name="Adam C."/>
            <person name="Molina H."/>
            <person name="Bunkerborg J."/>
            <person name="Jin E."/>
            <person name="Buchheim M."/>
            <person name="Magnuson J."/>
        </authorList>
    </citation>
    <scope>NUCLEOTIDE SEQUENCE</scope>
    <source>
        <strain evidence="2">CCAP 19/18</strain>
    </source>
</reference>